<dbReference type="GO" id="GO:0000981">
    <property type="term" value="F:DNA-binding transcription factor activity, RNA polymerase II-specific"/>
    <property type="evidence" value="ECO:0007669"/>
    <property type="project" value="InterPro"/>
</dbReference>
<feature type="compositionally biased region" description="Acidic residues" evidence="5">
    <location>
        <begin position="230"/>
        <end position="244"/>
    </location>
</feature>
<keyword evidence="8" id="KW-1185">Reference proteome</keyword>
<protein>
    <recommendedName>
        <fullName evidence="6">Zn(2)-C6 fungal-type domain-containing protein</fullName>
    </recommendedName>
</protein>
<evidence type="ECO:0000256" key="4">
    <source>
        <dbReference type="ARBA" id="ARBA00023242"/>
    </source>
</evidence>
<feature type="region of interest" description="Disordered" evidence="5">
    <location>
        <begin position="216"/>
        <end position="255"/>
    </location>
</feature>
<dbReference type="PANTHER" id="PTHR47424">
    <property type="entry name" value="REGULATORY PROTEIN GAL4"/>
    <property type="match status" value="1"/>
</dbReference>
<sequence length="805" mass="90267">MSDQKGKAGNGPRKRALISCDRCKLRRARCIRPSTQETCTNCLNSGVQCESKLPRKTRVYGSVETLSLRYRALDALVKGLFPTDNTQDISVLFQLAAARNIAMPLMDDFTPATDLFDDCKPRAYQSPQHSARIEVASPDSSASNPFTDQAQSNPIEEKLIPTPHGISHYVGPSSSFRFAATVRKMVARCSAASDGRGPRKQHSAVRADFASMRTSKALEPRLHGSVNGASDEESIDSSPEDEILEDTKSNKRPRLRHNSSLKGEVFVKKRKRDSMAEFLPQRAISDALIRAFFDNVHFNYALFHRSMFQLRYEATWERNVHSLFQVEPGWSCCLAMIFVFGAQVLEQYDSDQAVTIQRCYLGFVRSSFRRLISTTSLVNIQALLLLQLYEHNAGERNNAWMLLGCASRMAMSLGMHRDGTSLEFDPIERNVRRRVWWTIYTFEKNLCVILGRPSAIDDNEVCANLPDETMLDSSDCPPDYSDHSLRLTKISSRIKRLIYAVPSASGNYEETPTITTAKELLKELDCWHCALPQHLRPEWNSMLQKQRRAVLLLHVYYHHSRSLVCRPFLIKKVDQDISRLEQKSQPSTDLVGYVYSLSQDCATAAHSAIEYLHKLAVLGLLDGTGWLDVYYIYHGVLILCLDFLARPRDQVDSPDDLARKAAVRTILNATRSLKLAPTYRILAQVAAQFAGIVGIAEDIAASEQATTEHIVHISPVSREQLSHIVPDSRAQVDVSNIVSDWFQHDASSMSWDFFDIGAHMGVHSASLDEISVPYAGTFAEADLALNEVDDWAARALSGMNNGHTS</sequence>
<dbReference type="PROSITE" id="PS00463">
    <property type="entry name" value="ZN2_CY6_FUNGAL_1"/>
    <property type="match status" value="1"/>
</dbReference>
<dbReference type="CDD" id="cd12148">
    <property type="entry name" value="fungal_TF_MHR"/>
    <property type="match status" value="1"/>
</dbReference>
<gene>
    <name evidence="7" type="ORF">AOQ84DRAFT_327922</name>
</gene>
<dbReference type="OrthoDB" id="3364175at2759"/>
<evidence type="ECO:0000259" key="6">
    <source>
        <dbReference type="PROSITE" id="PS50048"/>
    </source>
</evidence>
<dbReference type="AlphaFoldDB" id="A0A8E2JM13"/>
<dbReference type="CDD" id="cd00067">
    <property type="entry name" value="GAL4"/>
    <property type="match status" value="1"/>
</dbReference>
<dbReference type="GO" id="GO:0006351">
    <property type="term" value="P:DNA-templated transcription"/>
    <property type="evidence" value="ECO:0007669"/>
    <property type="project" value="InterPro"/>
</dbReference>
<keyword evidence="2" id="KW-0805">Transcription regulation</keyword>
<keyword evidence="1" id="KW-0479">Metal-binding</keyword>
<dbReference type="InterPro" id="IPR036864">
    <property type="entry name" value="Zn2-C6_fun-type_DNA-bd_sf"/>
</dbReference>
<dbReference type="InterPro" id="IPR007219">
    <property type="entry name" value="XnlR_reg_dom"/>
</dbReference>
<organism evidence="7 8">
    <name type="scientific">Glonium stellatum</name>
    <dbReference type="NCBI Taxonomy" id="574774"/>
    <lineage>
        <taxon>Eukaryota</taxon>
        <taxon>Fungi</taxon>
        <taxon>Dikarya</taxon>
        <taxon>Ascomycota</taxon>
        <taxon>Pezizomycotina</taxon>
        <taxon>Dothideomycetes</taxon>
        <taxon>Pleosporomycetidae</taxon>
        <taxon>Gloniales</taxon>
        <taxon>Gloniaceae</taxon>
        <taxon>Glonium</taxon>
    </lineage>
</organism>
<dbReference type="Pfam" id="PF04082">
    <property type="entry name" value="Fungal_trans"/>
    <property type="match status" value="1"/>
</dbReference>
<dbReference type="PROSITE" id="PS50048">
    <property type="entry name" value="ZN2_CY6_FUNGAL_2"/>
    <property type="match status" value="1"/>
</dbReference>
<dbReference type="GO" id="GO:0008270">
    <property type="term" value="F:zinc ion binding"/>
    <property type="evidence" value="ECO:0007669"/>
    <property type="project" value="InterPro"/>
</dbReference>
<feature type="domain" description="Zn(2)-C6 fungal-type" evidence="6">
    <location>
        <begin position="19"/>
        <end position="49"/>
    </location>
</feature>
<dbReference type="InterPro" id="IPR051127">
    <property type="entry name" value="Fungal_SecMet_Regulators"/>
</dbReference>
<evidence type="ECO:0000256" key="5">
    <source>
        <dbReference type="SAM" id="MobiDB-lite"/>
    </source>
</evidence>
<evidence type="ECO:0000256" key="3">
    <source>
        <dbReference type="ARBA" id="ARBA00023163"/>
    </source>
</evidence>
<evidence type="ECO:0000313" key="7">
    <source>
        <dbReference type="EMBL" id="OCL02088.1"/>
    </source>
</evidence>
<keyword evidence="4" id="KW-0539">Nucleus</keyword>
<dbReference type="Gene3D" id="4.10.240.10">
    <property type="entry name" value="Zn(2)-C6 fungal-type DNA-binding domain"/>
    <property type="match status" value="1"/>
</dbReference>
<dbReference type="EMBL" id="KV751005">
    <property type="protein sequence ID" value="OCL02088.1"/>
    <property type="molecule type" value="Genomic_DNA"/>
</dbReference>
<proteinExistence type="predicted"/>
<name>A0A8E2JM13_9PEZI</name>
<evidence type="ECO:0000313" key="8">
    <source>
        <dbReference type="Proteomes" id="UP000250140"/>
    </source>
</evidence>
<keyword evidence="3" id="KW-0804">Transcription</keyword>
<evidence type="ECO:0000256" key="1">
    <source>
        <dbReference type="ARBA" id="ARBA00022723"/>
    </source>
</evidence>
<dbReference type="PANTHER" id="PTHR47424:SF6">
    <property type="entry name" value="PROLINE UTILIZATION TRANS-ACTIVATOR"/>
    <property type="match status" value="1"/>
</dbReference>
<evidence type="ECO:0000256" key="2">
    <source>
        <dbReference type="ARBA" id="ARBA00023015"/>
    </source>
</evidence>
<dbReference type="SMART" id="SM00906">
    <property type="entry name" value="Fungal_trans"/>
    <property type="match status" value="1"/>
</dbReference>
<dbReference type="InterPro" id="IPR001138">
    <property type="entry name" value="Zn2Cys6_DnaBD"/>
</dbReference>
<reference evidence="7 8" key="1">
    <citation type="journal article" date="2016" name="Nat. Commun.">
        <title>Ectomycorrhizal ecology is imprinted in the genome of the dominant symbiotic fungus Cenococcum geophilum.</title>
        <authorList>
            <consortium name="DOE Joint Genome Institute"/>
            <person name="Peter M."/>
            <person name="Kohler A."/>
            <person name="Ohm R.A."/>
            <person name="Kuo A."/>
            <person name="Krutzmann J."/>
            <person name="Morin E."/>
            <person name="Arend M."/>
            <person name="Barry K.W."/>
            <person name="Binder M."/>
            <person name="Choi C."/>
            <person name="Clum A."/>
            <person name="Copeland A."/>
            <person name="Grisel N."/>
            <person name="Haridas S."/>
            <person name="Kipfer T."/>
            <person name="LaButti K."/>
            <person name="Lindquist E."/>
            <person name="Lipzen A."/>
            <person name="Maire R."/>
            <person name="Meier B."/>
            <person name="Mihaltcheva S."/>
            <person name="Molinier V."/>
            <person name="Murat C."/>
            <person name="Poggeler S."/>
            <person name="Quandt C.A."/>
            <person name="Sperisen C."/>
            <person name="Tritt A."/>
            <person name="Tisserant E."/>
            <person name="Crous P.W."/>
            <person name="Henrissat B."/>
            <person name="Nehls U."/>
            <person name="Egli S."/>
            <person name="Spatafora J.W."/>
            <person name="Grigoriev I.V."/>
            <person name="Martin F.M."/>
        </authorList>
    </citation>
    <scope>NUCLEOTIDE SEQUENCE [LARGE SCALE GENOMIC DNA]</scope>
    <source>
        <strain evidence="7 8">CBS 207.34</strain>
    </source>
</reference>
<dbReference type="SUPFAM" id="SSF57701">
    <property type="entry name" value="Zn2/Cys6 DNA-binding domain"/>
    <property type="match status" value="1"/>
</dbReference>
<dbReference type="Proteomes" id="UP000250140">
    <property type="component" value="Unassembled WGS sequence"/>
</dbReference>
<dbReference type="GO" id="GO:0003677">
    <property type="term" value="F:DNA binding"/>
    <property type="evidence" value="ECO:0007669"/>
    <property type="project" value="InterPro"/>
</dbReference>
<accession>A0A8E2JM13</accession>